<keyword evidence="3" id="KW-0812">Transmembrane</keyword>
<dbReference type="InterPro" id="IPR001206">
    <property type="entry name" value="Diacylglycerol_kinase_cat_dom"/>
</dbReference>
<dbReference type="InterPro" id="IPR000326">
    <property type="entry name" value="PAP2/HPO"/>
</dbReference>
<evidence type="ECO:0000256" key="1">
    <source>
        <dbReference type="ARBA" id="ARBA00004651"/>
    </source>
</evidence>
<evidence type="ECO:0000256" key="3">
    <source>
        <dbReference type="ARBA" id="ARBA00022692"/>
    </source>
</evidence>
<feature type="domain" description="DAGKc" evidence="7">
    <location>
        <begin position="195"/>
        <end position="323"/>
    </location>
</feature>
<dbReference type="Gene3D" id="3.40.50.10330">
    <property type="entry name" value="Probable inorganic polyphosphate/atp-NAD kinase, domain 1"/>
    <property type="match status" value="1"/>
</dbReference>
<dbReference type="InterPro" id="IPR036938">
    <property type="entry name" value="PAP2/HPO_sf"/>
</dbReference>
<evidence type="ECO:0000313" key="9">
    <source>
        <dbReference type="Proteomes" id="UP000694501"/>
    </source>
</evidence>
<protein>
    <submittedName>
        <fullName evidence="8">Phosphatase PAP2 family protein</fullName>
    </submittedName>
</protein>
<dbReference type="InterPro" id="IPR016064">
    <property type="entry name" value="NAD/diacylglycerol_kinase_sf"/>
</dbReference>
<evidence type="ECO:0000256" key="5">
    <source>
        <dbReference type="ARBA" id="ARBA00022989"/>
    </source>
</evidence>
<keyword evidence="6" id="KW-0472">Membrane</keyword>
<evidence type="ECO:0000256" key="4">
    <source>
        <dbReference type="ARBA" id="ARBA00022801"/>
    </source>
</evidence>
<dbReference type="Proteomes" id="UP000694501">
    <property type="component" value="Unassembled WGS sequence"/>
</dbReference>
<dbReference type="RefSeq" id="WP_211040574.1">
    <property type="nucleotide sequence ID" value="NZ_JAELVF020000004.1"/>
</dbReference>
<dbReference type="GO" id="GO:0016301">
    <property type="term" value="F:kinase activity"/>
    <property type="evidence" value="ECO:0007669"/>
    <property type="project" value="InterPro"/>
</dbReference>
<sequence length="496" mass="51608">MTSRVSRVDNVLFRKVAGGRLPGADRVLPRLSRSANHGLLWFGTAAAIATLGGDRGTARRAALRGTASLALASLVTNTLAKRTVRRDRPLLNPVPSIRHLKRQPRTTSFPSGHAASAAAFATGVAMESPGLGAVVAPVAAAVAFSRVYTGVHYPTDVAAGIAIGAGAALLVRRLLPSRQLVPPPVRASVRAPRLPDGAGLVVVANSGSGPTDDPPEEVIGAALPEAEVMIFGRDGDEDLPAVLSRAAKRATQLGGALGVFGGDGTVGAAAGAALEEGLPLAVLPGGTLNHFAHDLGISEVDELREALAAGEAVEVDLARFGEHGTFVNTFALGVYPELVRVRERWSPRIGSWPAGVVAAWQVLREYAPAEVHINGSRHRVWLLFAGNCRYDGLGLAPQNRSNLADGLLDVRVAYADHWARTRLLAGALAGTLQSSPVHGAALLRRLRIDWIEPGTQLAHDGEVTDAPRALTLSKAAGGLTVYCPQTAPDLTGPVAI</sequence>
<dbReference type="SUPFAM" id="SSF111331">
    <property type="entry name" value="NAD kinase/diacylglycerol kinase-like"/>
    <property type="match status" value="1"/>
</dbReference>
<reference evidence="8" key="1">
    <citation type="submission" date="2021-06" db="EMBL/GenBank/DDBJ databases">
        <title>Sequencing of actinobacteria type strains.</title>
        <authorList>
            <person name="Nguyen G.-S."/>
            <person name="Wentzel A."/>
        </authorList>
    </citation>
    <scope>NUCLEOTIDE SEQUENCE</scope>
    <source>
        <strain evidence="8">P38-E01</strain>
    </source>
</reference>
<dbReference type="Gene3D" id="1.20.144.10">
    <property type="entry name" value="Phosphatidic acid phosphatase type 2/haloperoxidase"/>
    <property type="match status" value="1"/>
</dbReference>
<keyword evidence="4" id="KW-0378">Hydrolase</keyword>
<evidence type="ECO:0000256" key="6">
    <source>
        <dbReference type="ARBA" id="ARBA00023136"/>
    </source>
</evidence>
<dbReference type="Pfam" id="PF01569">
    <property type="entry name" value="PAP2"/>
    <property type="match status" value="1"/>
</dbReference>
<keyword evidence="5" id="KW-1133">Transmembrane helix</keyword>
<dbReference type="InterPro" id="IPR017438">
    <property type="entry name" value="ATP-NAD_kinase_N"/>
</dbReference>
<dbReference type="PANTHER" id="PTHR14969:SF62">
    <property type="entry name" value="DECAPRENYLPHOSPHORYL-5-PHOSPHORIBOSE PHOSPHATASE RV3807C-RELATED"/>
    <property type="match status" value="1"/>
</dbReference>
<dbReference type="PROSITE" id="PS50146">
    <property type="entry name" value="DAGK"/>
    <property type="match status" value="1"/>
</dbReference>
<dbReference type="AlphaFoldDB" id="A0A949N3Z9"/>
<dbReference type="CDD" id="cd01610">
    <property type="entry name" value="PAP2_like"/>
    <property type="match status" value="1"/>
</dbReference>
<dbReference type="EMBL" id="JAELVF020000004">
    <property type="protein sequence ID" value="MBU7600590.1"/>
    <property type="molecule type" value="Genomic_DNA"/>
</dbReference>
<evidence type="ECO:0000259" key="7">
    <source>
        <dbReference type="PROSITE" id="PS50146"/>
    </source>
</evidence>
<dbReference type="GO" id="GO:0005886">
    <property type="term" value="C:plasma membrane"/>
    <property type="evidence" value="ECO:0007669"/>
    <property type="project" value="UniProtKB-SubCell"/>
</dbReference>
<comment type="subcellular location">
    <subcellularLocation>
        <location evidence="1">Cell membrane</location>
        <topology evidence="1">Multi-pass membrane protein</topology>
    </subcellularLocation>
</comment>
<name>A0A949N3Z9_9ACTN</name>
<dbReference type="Pfam" id="PF00781">
    <property type="entry name" value="DAGK_cat"/>
    <property type="match status" value="1"/>
</dbReference>
<dbReference type="SMART" id="SM00046">
    <property type="entry name" value="DAGKc"/>
    <property type="match status" value="1"/>
</dbReference>
<proteinExistence type="predicted"/>
<keyword evidence="9" id="KW-1185">Reference proteome</keyword>
<accession>A0A949N3Z9</accession>
<dbReference type="SUPFAM" id="SSF48317">
    <property type="entry name" value="Acid phosphatase/Vanadium-dependent haloperoxidase"/>
    <property type="match status" value="1"/>
</dbReference>
<dbReference type="Gene3D" id="2.60.200.40">
    <property type="match status" value="1"/>
</dbReference>
<evidence type="ECO:0000313" key="8">
    <source>
        <dbReference type="EMBL" id="MBU7600590.1"/>
    </source>
</evidence>
<keyword evidence="2" id="KW-1003">Cell membrane</keyword>
<dbReference type="SMART" id="SM00014">
    <property type="entry name" value="acidPPc"/>
    <property type="match status" value="1"/>
</dbReference>
<dbReference type="PANTHER" id="PTHR14969">
    <property type="entry name" value="SPHINGOSINE-1-PHOSPHATE PHOSPHOHYDROLASE"/>
    <property type="match status" value="1"/>
</dbReference>
<gene>
    <name evidence="8" type="ORF">JGS22_023900</name>
</gene>
<comment type="caution">
    <text evidence="8">The sequence shown here is derived from an EMBL/GenBank/DDBJ whole genome shotgun (WGS) entry which is preliminary data.</text>
</comment>
<organism evidence="8 9">
    <name type="scientific">Streptomyces tardus</name>
    <dbReference type="NCBI Taxonomy" id="2780544"/>
    <lineage>
        <taxon>Bacteria</taxon>
        <taxon>Bacillati</taxon>
        <taxon>Actinomycetota</taxon>
        <taxon>Actinomycetes</taxon>
        <taxon>Kitasatosporales</taxon>
        <taxon>Streptomycetaceae</taxon>
        <taxon>Streptomyces</taxon>
    </lineage>
</organism>
<evidence type="ECO:0000256" key="2">
    <source>
        <dbReference type="ARBA" id="ARBA00022475"/>
    </source>
</evidence>
<dbReference type="GO" id="GO:0016787">
    <property type="term" value="F:hydrolase activity"/>
    <property type="evidence" value="ECO:0007669"/>
    <property type="project" value="UniProtKB-KW"/>
</dbReference>